<evidence type="ECO:0000256" key="8">
    <source>
        <dbReference type="ARBA" id="ARBA00023065"/>
    </source>
</evidence>
<feature type="transmembrane region" description="Helical" evidence="12">
    <location>
        <begin position="329"/>
        <end position="357"/>
    </location>
</feature>
<evidence type="ECO:0000256" key="11">
    <source>
        <dbReference type="RuleBase" id="RU362091"/>
    </source>
</evidence>
<dbReference type="NCBIfam" id="TIGR00813">
    <property type="entry name" value="sss"/>
    <property type="match status" value="1"/>
</dbReference>
<proteinExistence type="inferred from homology"/>
<accession>H5SCF5</accession>
<feature type="transmembrane region" description="Helical" evidence="12">
    <location>
        <begin position="177"/>
        <end position="196"/>
    </location>
</feature>
<evidence type="ECO:0000256" key="1">
    <source>
        <dbReference type="ARBA" id="ARBA00004651"/>
    </source>
</evidence>
<name>H5SCF5_9BACT</name>
<sequence>MNRLTELDYTVFLLYLGLIILTGSAFYRRREDLEDYLLAGRAMKWYAIAPSIVATLFSGITYLGAPAFAYANNLTLLLVGLTILPAIPIVARIFVPIYYASRVFSAYEYLENRFNKKVRNSASFLFLILRCSYLAVVLYAPSLVLSMITDISLTESVLLMGLATTIYTFLGGARAVIWTDVFQFFVFTGTIILILWEVLRGIGGNVFEALHIADEYGRLKLVDFRWDLSNSQSVWGILLGGTFINLSTYGVDQIVVQRYLTAPSWQHACRALIANAIVVMLMLPCLYAIGIALFAFYQKHPDHLGSLPTGDAILPYFVVHELPPGIPGLFVASLFAAVMSTVSSTLNSLTTISVVDFYQQYIKTRMPYIRELKLSRLLTLTWGAVATILALFIGRWGGTLIEASITVNSFFGGVLLGVFLLGRYTQRANSQGAFLGLLMGICSLTVIAGMTKVSFFWYSPLGCGMTMLIGYVASLQGANQVFRFCLKHAGCSPRKGS</sequence>
<dbReference type="PROSITE" id="PS50283">
    <property type="entry name" value="NA_SOLUT_SYMP_3"/>
    <property type="match status" value="1"/>
</dbReference>
<feature type="transmembrane region" description="Helical" evidence="12">
    <location>
        <begin position="433"/>
        <end position="450"/>
    </location>
</feature>
<evidence type="ECO:0000256" key="4">
    <source>
        <dbReference type="ARBA" id="ARBA00022475"/>
    </source>
</evidence>
<feature type="transmembrane region" description="Helical" evidence="12">
    <location>
        <begin position="233"/>
        <end position="251"/>
    </location>
</feature>
<feature type="transmembrane region" description="Helical" evidence="12">
    <location>
        <begin position="151"/>
        <end position="170"/>
    </location>
</feature>
<dbReference type="InterPro" id="IPR038377">
    <property type="entry name" value="Na/Glc_symporter_sf"/>
</dbReference>
<keyword evidence="6 12" id="KW-1133">Transmembrane helix</keyword>
<evidence type="ECO:0000256" key="2">
    <source>
        <dbReference type="ARBA" id="ARBA00006434"/>
    </source>
</evidence>
<protein>
    <submittedName>
        <fullName evidence="13">SSS sodium solute transporter superfamily protein</fullName>
    </submittedName>
</protein>
<comment type="similarity">
    <text evidence="2 11">Belongs to the sodium:solute symporter (SSF) (TC 2.A.21) family.</text>
</comment>
<dbReference type="PANTHER" id="PTHR42985:SF40">
    <property type="entry name" value="LD47995P-RELATED"/>
    <property type="match status" value="1"/>
</dbReference>
<feature type="transmembrane region" description="Helical" evidence="12">
    <location>
        <begin position="377"/>
        <end position="397"/>
    </location>
</feature>
<feature type="transmembrane region" description="Helical" evidence="12">
    <location>
        <begin position="76"/>
        <end position="101"/>
    </location>
</feature>
<evidence type="ECO:0000256" key="6">
    <source>
        <dbReference type="ARBA" id="ARBA00022989"/>
    </source>
</evidence>
<evidence type="ECO:0000256" key="7">
    <source>
        <dbReference type="ARBA" id="ARBA00023053"/>
    </source>
</evidence>
<evidence type="ECO:0000256" key="5">
    <source>
        <dbReference type="ARBA" id="ARBA00022692"/>
    </source>
</evidence>
<keyword evidence="3" id="KW-0813">Transport</keyword>
<keyword evidence="4" id="KW-1003">Cell membrane</keyword>
<feature type="transmembrane region" description="Helical" evidence="12">
    <location>
        <begin position="48"/>
        <end position="70"/>
    </location>
</feature>
<keyword evidence="9 12" id="KW-0472">Membrane</keyword>
<evidence type="ECO:0000256" key="10">
    <source>
        <dbReference type="ARBA" id="ARBA00023201"/>
    </source>
</evidence>
<reference evidence="13" key="1">
    <citation type="journal article" date="2005" name="Environ. Microbiol.">
        <title>Genetic and functional properties of uncultivated thermophilic crenarchaeotes from a subsurface gold mine as revealed by analysis of genome fragments.</title>
        <authorList>
            <person name="Nunoura T."/>
            <person name="Hirayama H."/>
            <person name="Takami H."/>
            <person name="Oida H."/>
            <person name="Nishi S."/>
            <person name="Shimamura S."/>
            <person name="Suzuki Y."/>
            <person name="Inagaki F."/>
            <person name="Takai K."/>
            <person name="Nealson K.H."/>
            <person name="Horikoshi K."/>
        </authorList>
    </citation>
    <scope>NUCLEOTIDE SEQUENCE</scope>
</reference>
<dbReference type="GO" id="GO:0006814">
    <property type="term" value="P:sodium ion transport"/>
    <property type="evidence" value="ECO:0007669"/>
    <property type="project" value="UniProtKB-KW"/>
</dbReference>
<organism evidence="13">
    <name type="scientific">uncultured Acidobacteriota bacterium</name>
    <dbReference type="NCBI Taxonomy" id="171953"/>
    <lineage>
        <taxon>Bacteria</taxon>
        <taxon>Pseudomonadati</taxon>
        <taxon>Acidobacteriota</taxon>
        <taxon>environmental samples</taxon>
    </lineage>
</organism>
<keyword evidence="10" id="KW-0739">Sodium transport</keyword>
<keyword evidence="8" id="KW-0406">Ion transport</keyword>
<feature type="transmembrane region" description="Helical" evidence="12">
    <location>
        <begin position="403"/>
        <end position="421"/>
    </location>
</feature>
<feature type="transmembrane region" description="Helical" evidence="12">
    <location>
        <begin position="12"/>
        <end position="27"/>
    </location>
</feature>
<dbReference type="GO" id="GO:0005886">
    <property type="term" value="C:plasma membrane"/>
    <property type="evidence" value="ECO:0007669"/>
    <property type="project" value="UniProtKB-SubCell"/>
</dbReference>
<evidence type="ECO:0000256" key="9">
    <source>
        <dbReference type="ARBA" id="ARBA00023136"/>
    </source>
</evidence>
<feature type="transmembrane region" description="Helical" evidence="12">
    <location>
        <begin position="122"/>
        <end position="145"/>
    </location>
</feature>
<feature type="transmembrane region" description="Helical" evidence="12">
    <location>
        <begin position="456"/>
        <end position="474"/>
    </location>
</feature>
<dbReference type="InterPro" id="IPR001734">
    <property type="entry name" value="Na/solute_symporter"/>
</dbReference>
<dbReference type="AlphaFoldDB" id="H5SCF5"/>
<gene>
    <name evidence="13" type="ORF">HGMM_F10C03C09</name>
</gene>
<dbReference type="InterPro" id="IPR051163">
    <property type="entry name" value="Sodium:Solute_Symporter_SSF"/>
</dbReference>
<keyword evidence="7" id="KW-0915">Sodium</keyword>
<dbReference type="GO" id="GO:0015293">
    <property type="term" value="F:symporter activity"/>
    <property type="evidence" value="ECO:0007669"/>
    <property type="project" value="TreeGrafter"/>
</dbReference>
<evidence type="ECO:0000256" key="12">
    <source>
        <dbReference type="SAM" id="Phobius"/>
    </source>
</evidence>
<comment type="subcellular location">
    <subcellularLocation>
        <location evidence="1">Cell membrane</location>
        <topology evidence="1">Multi-pass membrane protein</topology>
    </subcellularLocation>
</comment>
<dbReference type="Gene3D" id="1.20.1730.10">
    <property type="entry name" value="Sodium/glucose cotransporter"/>
    <property type="match status" value="1"/>
</dbReference>
<dbReference type="PANTHER" id="PTHR42985">
    <property type="entry name" value="SODIUM-COUPLED MONOCARBOXYLATE TRANSPORTER"/>
    <property type="match status" value="1"/>
</dbReference>
<feature type="transmembrane region" description="Helical" evidence="12">
    <location>
        <begin position="272"/>
        <end position="297"/>
    </location>
</feature>
<reference evidence="13" key="2">
    <citation type="journal article" date="2012" name="PLoS ONE">
        <title>A Deeply Branching Thermophilic Bacterium with an Ancient Acetyl-CoA Pathway Dominates a Subsurface Ecosystem.</title>
        <authorList>
            <person name="Takami H."/>
            <person name="Noguchi H."/>
            <person name="Takaki Y."/>
            <person name="Uchiyama I."/>
            <person name="Toyoda A."/>
            <person name="Nishi S."/>
            <person name="Chee G.-J."/>
            <person name="Arai W."/>
            <person name="Nunoura T."/>
            <person name="Itoh T."/>
            <person name="Hattori M."/>
            <person name="Takai K."/>
        </authorList>
    </citation>
    <scope>NUCLEOTIDE SEQUENCE</scope>
</reference>
<dbReference type="EMBL" id="AP011669">
    <property type="protein sequence ID" value="BAL53841.1"/>
    <property type="molecule type" value="Genomic_DNA"/>
</dbReference>
<dbReference type="Pfam" id="PF00474">
    <property type="entry name" value="SSF"/>
    <property type="match status" value="1"/>
</dbReference>
<evidence type="ECO:0000256" key="3">
    <source>
        <dbReference type="ARBA" id="ARBA00022448"/>
    </source>
</evidence>
<keyword evidence="5 12" id="KW-0812">Transmembrane</keyword>
<evidence type="ECO:0000313" key="13">
    <source>
        <dbReference type="EMBL" id="BAL53841.1"/>
    </source>
</evidence>